<keyword evidence="2" id="KW-0732">Signal</keyword>
<dbReference type="Proteomes" id="UP000324222">
    <property type="component" value="Unassembled WGS sequence"/>
</dbReference>
<feature type="region of interest" description="Disordered" evidence="1">
    <location>
        <begin position="55"/>
        <end position="99"/>
    </location>
</feature>
<evidence type="ECO:0000313" key="3">
    <source>
        <dbReference type="EMBL" id="MPD02831.1"/>
    </source>
</evidence>
<keyword evidence="4" id="KW-1185">Reference proteome</keyword>
<gene>
    <name evidence="3" type="ORF">E2C01_098436</name>
</gene>
<feature type="signal peptide" evidence="2">
    <location>
        <begin position="1"/>
        <end position="22"/>
    </location>
</feature>
<reference evidence="3 4" key="1">
    <citation type="submission" date="2019-05" db="EMBL/GenBank/DDBJ databases">
        <title>Another draft genome of Portunus trituberculatus and its Hox gene families provides insights of decapod evolution.</title>
        <authorList>
            <person name="Jeong J.-H."/>
            <person name="Song I."/>
            <person name="Kim S."/>
            <person name="Choi T."/>
            <person name="Kim D."/>
            <person name="Ryu S."/>
            <person name="Kim W."/>
        </authorList>
    </citation>
    <scope>NUCLEOTIDE SEQUENCE [LARGE SCALE GENOMIC DNA]</scope>
    <source>
        <tissue evidence="3">Muscle</tissue>
    </source>
</reference>
<feature type="chain" id="PRO_5022902414" evidence="2">
    <location>
        <begin position="23"/>
        <end position="170"/>
    </location>
</feature>
<name>A0A5B7K170_PORTR</name>
<protein>
    <submittedName>
        <fullName evidence="3">Uncharacterized protein</fullName>
    </submittedName>
</protein>
<proteinExistence type="predicted"/>
<organism evidence="3 4">
    <name type="scientific">Portunus trituberculatus</name>
    <name type="common">Swimming crab</name>
    <name type="synonym">Neptunus trituberculatus</name>
    <dbReference type="NCBI Taxonomy" id="210409"/>
    <lineage>
        <taxon>Eukaryota</taxon>
        <taxon>Metazoa</taxon>
        <taxon>Ecdysozoa</taxon>
        <taxon>Arthropoda</taxon>
        <taxon>Crustacea</taxon>
        <taxon>Multicrustacea</taxon>
        <taxon>Malacostraca</taxon>
        <taxon>Eumalacostraca</taxon>
        <taxon>Eucarida</taxon>
        <taxon>Decapoda</taxon>
        <taxon>Pleocyemata</taxon>
        <taxon>Brachyura</taxon>
        <taxon>Eubrachyura</taxon>
        <taxon>Portunoidea</taxon>
        <taxon>Portunidae</taxon>
        <taxon>Portuninae</taxon>
        <taxon>Portunus</taxon>
    </lineage>
</organism>
<comment type="caution">
    <text evidence="3">The sequence shown here is derived from an EMBL/GenBank/DDBJ whole genome shotgun (WGS) entry which is preliminary data.</text>
</comment>
<dbReference type="AlphaFoldDB" id="A0A5B7K170"/>
<evidence type="ECO:0000256" key="1">
    <source>
        <dbReference type="SAM" id="MobiDB-lite"/>
    </source>
</evidence>
<evidence type="ECO:0000256" key="2">
    <source>
        <dbReference type="SAM" id="SignalP"/>
    </source>
</evidence>
<sequence length="170" mass="18732">MNMRQLRTLVVCVVVLLGVAAGADDEALLPETPAADHLSEVPLSEHYHHSDLNAAEGLAGSTPSGNYNNLEEDPDTSTSTSDDYWGAEHDAYENDGDYWGSEDYDCAYYDGDYDDDYGRYASEWFSGESQEPFAAEPDVPPAHSEIHAHSRDSHANHASKEGNMREMDVN</sequence>
<accession>A0A5B7K170</accession>
<feature type="compositionally biased region" description="Basic and acidic residues" evidence="1">
    <location>
        <begin position="144"/>
        <end position="170"/>
    </location>
</feature>
<feature type="region of interest" description="Disordered" evidence="1">
    <location>
        <begin position="128"/>
        <end position="170"/>
    </location>
</feature>
<dbReference type="EMBL" id="VSRR010133297">
    <property type="protein sequence ID" value="MPD02831.1"/>
    <property type="molecule type" value="Genomic_DNA"/>
</dbReference>
<evidence type="ECO:0000313" key="4">
    <source>
        <dbReference type="Proteomes" id="UP000324222"/>
    </source>
</evidence>